<dbReference type="InterPro" id="IPR003597">
    <property type="entry name" value="Ig_C1-set"/>
</dbReference>
<evidence type="ECO:0000256" key="2">
    <source>
        <dbReference type="SAM" id="Phobius"/>
    </source>
</evidence>
<dbReference type="Pfam" id="PF07654">
    <property type="entry name" value="C1-set"/>
    <property type="match status" value="1"/>
</dbReference>
<dbReference type="GO" id="GO:0009986">
    <property type="term" value="C:cell surface"/>
    <property type="evidence" value="ECO:0007669"/>
    <property type="project" value="Ensembl"/>
</dbReference>
<dbReference type="PROSITE" id="PS50835">
    <property type="entry name" value="IG_LIKE"/>
    <property type="match status" value="1"/>
</dbReference>
<dbReference type="GO" id="GO:0042613">
    <property type="term" value="C:MHC class II protein complex"/>
    <property type="evidence" value="ECO:0007669"/>
    <property type="project" value="Ensembl"/>
</dbReference>
<accession>A0A8D0BDL9</accession>
<name>A0A8D0BDL9_SALMN</name>
<keyword evidence="2" id="KW-1133">Transmembrane helix</keyword>
<dbReference type="InterPro" id="IPR050160">
    <property type="entry name" value="MHC/Immunoglobulin"/>
</dbReference>
<dbReference type="AlphaFoldDB" id="A0A8D0BDL9"/>
<dbReference type="GO" id="GO:0005765">
    <property type="term" value="C:lysosomal membrane"/>
    <property type="evidence" value="ECO:0007669"/>
    <property type="project" value="Ensembl"/>
</dbReference>
<dbReference type="GO" id="GO:0031902">
    <property type="term" value="C:late endosome membrane"/>
    <property type="evidence" value="ECO:0007669"/>
    <property type="project" value="Ensembl"/>
</dbReference>
<dbReference type="InterPro" id="IPR036179">
    <property type="entry name" value="Ig-like_dom_sf"/>
</dbReference>
<feature type="domain" description="Ig-like" evidence="3">
    <location>
        <begin position="155"/>
        <end position="241"/>
    </location>
</feature>
<dbReference type="Gene3D" id="2.60.40.10">
    <property type="entry name" value="Immunoglobulins"/>
    <property type="match status" value="1"/>
</dbReference>
<dbReference type="OMA" id="NITWEHH"/>
<reference evidence="4" key="1">
    <citation type="submission" date="2025-08" db="UniProtKB">
        <authorList>
            <consortium name="Ensembl"/>
        </authorList>
    </citation>
    <scope>IDENTIFICATION</scope>
</reference>
<keyword evidence="5" id="KW-1185">Reference proteome</keyword>
<dbReference type="GO" id="GO:0002503">
    <property type="term" value="P:peptide antigen assembly with MHC class II protein complex"/>
    <property type="evidence" value="ECO:0007669"/>
    <property type="project" value="Ensembl"/>
</dbReference>
<dbReference type="PANTHER" id="PTHR19944">
    <property type="entry name" value="MHC CLASS II-RELATED"/>
    <property type="match status" value="1"/>
</dbReference>
<dbReference type="InterPro" id="IPR007110">
    <property type="entry name" value="Ig-like_dom"/>
</dbReference>
<dbReference type="SMART" id="SM00407">
    <property type="entry name" value="IGc1"/>
    <property type="match status" value="1"/>
</dbReference>
<dbReference type="Ensembl" id="ENSSMRT00000005238.1">
    <property type="protein sequence ID" value="ENSSMRP00000004436.1"/>
    <property type="gene ID" value="ENSSMRG00000003662.1"/>
</dbReference>
<evidence type="ECO:0000259" key="3">
    <source>
        <dbReference type="PROSITE" id="PS50835"/>
    </source>
</evidence>
<keyword evidence="2" id="KW-0812">Transmembrane</keyword>
<evidence type="ECO:0000256" key="1">
    <source>
        <dbReference type="SAM" id="MobiDB-lite"/>
    </source>
</evidence>
<dbReference type="PANTHER" id="PTHR19944:SF50">
    <property type="entry name" value="HLA CLASS II HISTOCOMPATIBILITY ANTIGEN, DM ALPHA CHAIN"/>
    <property type="match status" value="1"/>
</dbReference>
<feature type="region of interest" description="Disordered" evidence="1">
    <location>
        <begin position="101"/>
        <end position="127"/>
    </location>
</feature>
<keyword evidence="2" id="KW-0472">Membrane</keyword>
<reference evidence="4" key="2">
    <citation type="submission" date="2025-09" db="UniProtKB">
        <authorList>
            <consortium name="Ensembl"/>
        </authorList>
    </citation>
    <scope>IDENTIFICATION</scope>
</reference>
<sequence length="287" mass="31229">MLRSLPGQEVPWRPPPGDPPVPLAPRVWCGAVLRPPTLKEETEFPSPAFQGLLGLFPSFTFGFSVEGEAIRDGRDFELPRETGKAVLQRGRGNRLPPLRIAARGGPQSPPPSGLCKGRHPGRTLGAERTRGPLSPAAWVPGSLPACSPLLPTGVPQVEVFTLYPLQLGRPNTLVCSVTNTFPPSANITWEHHNQTVVQGVSTTQISPVQGLEFQIFSYLEVTPQQGDVYSCIVRAPRDDFSYVGFWVPKDPIHSELLENIICGIAFGVGVLSAITGLILILRARRRR</sequence>
<feature type="transmembrane region" description="Helical" evidence="2">
    <location>
        <begin position="256"/>
        <end position="281"/>
    </location>
</feature>
<dbReference type="Proteomes" id="UP000694421">
    <property type="component" value="Unplaced"/>
</dbReference>
<organism evidence="4 5">
    <name type="scientific">Salvator merianae</name>
    <name type="common">Argentine black and white tegu</name>
    <name type="synonym">Tupinambis merianae</name>
    <dbReference type="NCBI Taxonomy" id="96440"/>
    <lineage>
        <taxon>Eukaryota</taxon>
        <taxon>Metazoa</taxon>
        <taxon>Chordata</taxon>
        <taxon>Craniata</taxon>
        <taxon>Vertebrata</taxon>
        <taxon>Euteleostomi</taxon>
        <taxon>Lepidosauria</taxon>
        <taxon>Squamata</taxon>
        <taxon>Bifurcata</taxon>
        <taxon>Unidentata</taxon>
        <taxon>Episquamata</taxon>
        <taxon>Laterata</taxon>
        <taxon>Teiioidea</taxon>
        <taxon>Teiidae</taxon>
        <taxon>Salvator</taxon>
    </lineage>
</organism>
<evidence type="ECO:0000313" key="5">
    <source>
        <dbReference type="Proteomes" id="UP000694421"/>
    </source>
</evidence>
<dbReference type="GeneTree" id="ENSGT00940000161157"/>
<proteinExistence type="predicted"/>
<protein>
    <submittedName>
        <fullName evidence="4">Major histocompatibility complex, class II, DM alpha</fullName>
    </submittedName>
</protein>
<dbReference type="SUPFAM" id="SSF48726">
    <property type="entry name" value="Immunoglobulin"/>
    <property type="match status" value="1"/>
</dbReference>
<evidence type="ECO:0000313" key="4">
    <source>
        <dbReference type="Ensembl" id="ENSSMRP00000004436.1"/>
    </source>
</evidence>
<dbReference type="GO" id="GO:0023026">
    <property type="term" value="F:MHC class II protein complex binding"/>
    <property type="evidence" value="ECO:0007669"/>
    <property type="project" value="Ensembl"/>
</dbReference>
<dbReference type="InterPro" id="IPR013783">
    <property type="entry name" value="Ig-like_fold"/>
</dbReference>